<dbReference type="InterPro" id="IPR010985">
    <property type="entry name" value="Ribbon_hlx_hlx"/>
</dbReference>
<evidence type="ECO:0000313" key="2">
    <source>
        <dbReference type="EMBL" id="KEI71294.1"/>
    </source>
</evidence>
<sequence>MKKSRPATAVLGFRVSLEMIKRLDSLAEQDHRTRSQMARLLIEQALRDKEQSHKSKRLVATA</sequence>
<feature type="domain" description="CopG-like ribbon-helix-helix" evidence="1">
    <location>
        <begin position="19"/>
        <end position="49"/>
    </location>
</feature>
<evidence type="ECO:0000259" key="1">
    <source>
        <dbReference type="Pfam" id="PF07878"/>
    </source>
</evidence>
<dbReference type="EMBL" id="JOJP01000001">
    <property type="protein sequence ID" value="KEI71294.1"/>
    <property type="molecule type" value="Genomic_DNA"/>
</dbReference>
<proteinExistence type="predicted"/>
<keyword evidence="3" id="KW-1185">Reference proteome</keyword>
<evidence type="ECO:0000313" key="3">
    <source>
        <dbReference type="Proteomes" id="UP000027997"/>
    </source>
</evidence>
<organism evidence="2 3">
    <name type="scientific">Endozoicomonas elysicola</name>
    <dbReference type="NCBI Taxonomy" id="305900"/>
    <lineage>
        <taxon>Bacteria</taxon>
        <taxon>Pseudomonadati</taxon>
        <taxon>Pseudomonadota</taxon>
        <taxon>Gammaproteobacteria</taxon>
        <taxon>Oceanospirillales</taxon>
        <taxon>Endozoicomonadaceae</taxon>
        <taxon>Endozoicomonas</taxon>
    </lineage>
</organism>
<dbReference type="Proteomes" id="UP000027997">
    <property type="component" value="Unassembled WGS sequence"/>
</dbReference>
<dbReference type="STRING" id="305900.GV64_11595"/>
<dbReference type="InterPro" id="IPR012869">
    <property type="entry name" value="RHH_5"/>
</dbReference>
<reference evidence="2 3" key="1">
    <citation type="submission" date="2014-06" db="EMBL/GenBank/DDBJ databases">
        <title>Whole Genome Sequences of Three Symbiotic Endozoicomonas Bacteria.</title>
        <authorList>
            <person name="Neave M.J."/>
            <person name="Apprill A."/>
            <person name="Voolstra C.R."/>
        </authorList>
    </citation>
    <scope>NUCLEOTIDE SEQUENCE [LARGE SCALE GENOMIC DNA]</scope>
    <source>
        <strain evidence="2 3">DSM 22380</strain>
    </source>
</reference>
<name>A0A081KAW8_9GAMM</name>
<dbReference type="SUPFAM" id="SSF47598">
    <property type="entry name" value="Ribbon-helix-helix"/>
    <property type="match status" value="1"/>
</dbReference>
<dbReference type="GO" id="GO:0006355">
    <property type="term" value="P:regulation of DNA-templated transcription"/>
    <property type="evidence" value="ECO:0007669"/>
    <property type="project" value="InterPro"/>
</dbReference>
<dbReference type="AlphaFoldDB" id="A0A081KAW8"/>
<comment type="caution">
    <text evidence="2">The sequence shown here is derived from an EMBL/GenBank/DDBJ whole genome shotgun (WGS) entry which is preliminary data.</text>
</comment>
<gene>
    <name evidence="2" type="ORF">GV64_11595</name>
</gene>
<dbReference type="Pfam" id="PF07878">
    <property type="entry name" value="RHH_5"/>
    <property type="match status" value="1"/>
</dbReference>
<protein>
    <recommendedName>
        <fullName evidence="1">CopG-like ribbon-helix-helix domain-containing protein</fullName>
    </recommendedName>
</protein>
<dbReference type="RefSeq" id="WP_020582878.1">
    <property type="nucleotide sequence ID" value="NZ_JOJP01000001.1"/>
</dbReference>
<accession>A0A081KAW8</accession>